<evidence type="ECO:0000256" key="12">
    <source>
        <dbReference type="ARBA" id="ARBA00023136"/>
    </source>
</evidence>
<dbReference type="InterPro" id="IPR000014">
    <property type="entry name" value="PAS"/>
</dbReference>
<dbReference type="CDD" id="cd00130">
    <property type="entry name" value="PAS"/>
    <property type="match status" value="1"/>
</dbReference>
<evidence type="ECO:0000256" key="11">
    <source>
        <dbReference type="ARBA" id="ARBA00023012"/>
    </source>
</evidence>
<dbReference type="AlphaFoldDB" id="L0EII9"/>
<evidence type="ECO:0000313" key="19">
    <source>
        <dbReference type="Proteomes" id="UP000010795"/>
    </source>
</evidence>
<dbReference type="GO" id="GO:0006355">
    <property type="term" value="P:regulation of DNA-templated transcription"/>
    <property type="evidence" value="ECO:0007669"/>
    <property type="project" value="InterPro"/>
</dbReference>
<evidence type="ECO:0000259" key="16">
    <source>
        <dbReference type="PROSITE" id="PS50113"/>
    </source>
</evidence>
<dbReference type="RefSeq" id="WP_015256356.1">
    <property type="nucleotide sequence ID" value="NC_019897.1"/>
</dbReference>
<evidence type="ECO:0000259" key="15">
    <source>
        <dbReference type="PROSITE" id="PS50112"/>
    </source>
</evidence>
<dbReference type="InterPro" id="IPR004358">
    <property type="entry name" value="Sig_transdc_His_kin-like_C"/>
</dbReference>
<dbReference type="PANTHER" id="PTHR43065">
    <property type="entry name" value="SENSOR HISTIDINE KINASE"/>
    <property type="match status" value="1"/>
</dbReference>
<proteinExistence type="predicted"/>
<dbReference type="InterPro" id="IPR003661">
    <property type="entry name" value="HisK_dim/P_dom"/>
</dbReference>
<keyword evidence="8" id="KW-0418">Kinase</keyword>
<dbReference type="PROSITE" id="PS50113">
    <property type="entry name" value="PAC"/>
    <property type="match status" value="1"/>
</dbReference>
<dbReference type="SUPFAM" id="SSF47384">
    <property type="entry name" value="Homodimeric domain of signal transducing histidine kinase"/>
    <property type="match status" value="1"/>
</dbReference>
<dbReference type="InterPro" id="IPR003660">
    <property type="entry name" value="HAMP_dom"/>
</dbReference>
<evidence type="ECO:0000259" key="17">
    <source>
        <dbReference type="PROSITE" id="PS50885"/>
    </source>
</evidence>
<dbReference type="Proteomes" id="UP000010795">
    <property type="component" value="Chromosome"/>
</dbReference>
<keyword evidence="6" id="KW-0808">Transferase</keyword>
<evidence type="ECO:0000256" key="4">
    <source>
        <dbReference type="ARBA" id="ARBA00022475"/>
    </source>
</evidence>
<feature type="transmembrane region" description="Helical" evidence="13">
    <location>
        <begin position="193"/>
        <end position="215"/>
    </location>
</feature>
<dbReference type="GO" id="GO:0005524">
    <property type="term" value="F:ATP binding"/>
    <property type="evidence" value="ECO:0007669"/>
    <property type="project" value="UniProtKB-KW"/>
</dbReference>
<keyword evidence="10" id="KW-0749">Sporulation</keyword>
<evidence type="ECO:0000313" key="18">
    <source>
        <dbReference type="EMBL" id="AGA59632.1"/>
    </source>
</evidence>
<protein>
    <recommendedName>
        <fullName evidence="3">histidine kinase</fullName>
        <ecNumber evidence="3">2.7.13.3</ecNumber>
    </recommendedName>
</protein>
<dbReference type="InterPro" id="IPR003594">
    <property type="entry name" value="HATPase_dom"/>
</dbReference>
<evidence type="ECO:0000256" key="5">
    <source>
        <dbReference type="ARBA" id="ARBA00022553"/>
    </source>
</evidence>
<evidence type="ECO:0000256" key="10">
    <source>
        <dbReference type="ARBA" id="ARBA00022969"/>
    </source>
</evidence>
<accession>L0EII9</accession>
<dbReference type="Pfam" id="PF02518">
    <property type="entry name" value="HATPase_c"/>
    <property type="match status" value="1"/>
</dbReference>
<dbReference type="PROSITE" id="PS50109">
    <property type="entry name" value="HIS_KIN"/>
    <property type="match status" value="1"/>
</dbReference>
<dbReference type="CDD" id="cd00082">
    <property type="entry name" value="HisKA"/>
    <property type="match status" value="1"/>
</dbReference>
<dbReference type="InterPro" id="IPR005467">
    <property type="entry name" value="His_kinase_dom"/>
</dbReference>
<feature type="domain" description="PAC" evidence="16">
    <location>
        <begin position="347"/>
        <end position="400"/>
    </location>
</feature>
<dbReference type="InterPro" id="IPR013767">
    <property type="entry name" value="PAS_fold"/>
</dbReference>
<keyword evidence="19" id="KW-1185">Reference proteome</keyword>
<keyword evidence="7" id="KW-0547">Nucleotide-binding</keyword>
<feature type="domain" description="Histidine kinase" evidence="14">
    <location>
        <begin position="413"/>
        <end position="617"/>
    </location>
</feature>
<keyword evidence="13" id="KW-1133">Transmembrane helix</keyword>
<dbReference type="STRING" id="717605.Theco_3604"/>
<keyword evidence="12 13" id="KW-0472">Membrane</keyword>
<dbReference type="SMART" id="SM00304">
    <property type="entry name" value="HAMP"/>
    <property type="match status" value="1"/>
</dbReference>
<dbReference type="GO" id="GO:0030435">
    <property type="term" value="P:sporulation resulting in formation of a cellular spore"/>
    <property type="evidence" value="ECO:0007669"/>
    <property type="project" value="UniProtKB-KW"/>
</dbReference>
<dbReference type="SUPFAM" id="SSF55785">
    <property type="entry name" value="PYP-like sensor domain (PAS domain)"/>
    <property type="match status" value="1"/>
</dbReference>
<evidence type="ECO:0000256" key="13">
    <source>
        <dbReference type="SAM" id="Phobius"/>
    </source>
</evidence>
<dbReference type="SMART" id="SM00091">
    <property type="entry name" value="PAS"/>
    <property type="match status" value="1"/>
</dbReference>
<evidence type="ECO:0000256" key="8">
    <source>
        <dbReference type="ARBA" id="ARBA00022777"/>
    </source>
</evidence>
<dbReference type="NCBIfam" id="TIGR00229">
    <property type="entry name" value="sensory_box"/>
    <property type="match status" value="1"/>
</dbReference>
<dbReference type="Gene3D" id="3.30.565.10">
    <property type="entry name" value="Histidine kinase-like ATPase, C-terminal domain"/>
    <property type="match status" value="1"/>
</dbReference>
<comment type="subcellular location">
    <subcellularLocation>
        <location evidence="2">Cell membrane</location>
        <topology evidence="2">Multi-pass membrane protein</topology>
    </subcellularLocation>
</comment>
<evidence type="ECO:0000256" key="1">
    <source>
        <dbReference type="ARBA" id="ARBA00000085"/>
    </source>
</evidence>
<keyword evidence="4" id="KW-1003">Cell membrane</keyword>
<dbReference type="Gene3D" id="6.10.340.10">
    <property type="match status" value="1"/>
</dbReference>
<comment type="catalytic activity">
    <reaction evidence="1">
        <text>ATP + protein L-histidine = ADP + protein N-phospho-L-histidine.</text>
        <dbReference type="EC" id="2.7.13.3"/>
    </reaction>
</comment>
<dbReference type="InterPro" id="IPR036097">
    <property type="entry name" value="HisK_dim/P_sf"/>
</dbReference>
<dbReference type="InterPro" id="IPR036890">
    <property type="entry name" value="HATPase_C_sf"/>
</dbReference>
<name>L0EII9_THECK</name>
<sequence>MLSFKIRLTLILSTIVIIFQTLTVIVNDYAMRVNLKREVQELMHNIAASVTEHAARVTRSADGPDKNSSGLDPTALIQDYQSLHRNIMEIAVFRPAEEGGAGSSSAREAGNAASQELTGRLLYGSYDIHASGTDSADLAEAMRSGEVYRSLRSGGKTLLAGTFGFPESGLAVRIAADLSPMYGMIRETRNYQISLSVLLLPAAVAINYGLAYVLIRPLRQILGKVDEVASGRFDTPLAVNRKDETGQLAERINAMAKNLDVYTARLKKAFEENRSMKEHLESIIHHTTDAIHIEDVNGVLIRVNPAFEQMFGWSEEEAIGRSLPIVPESGMKEELEAREALLAGQMLPARETIRRRKDGSCFEVSVTTSAIRDRNGVIQAFASITRDMTNRNKMDELLRRAEKLNTVGQLAAGVAHEIRNPLTTLRGFLQLQQQTNKLNQRHIDIMLSELDRINLIVSEFLILAKPQATKFRIQDVRFILGDVISLLDSQAHLCNIVFTTSFDSEPCEVACEENHLKQVFINILKNAIEAMPKGGEIEIEARKQPGWIVITIRDHGVGISEEMIPKLGDPFVTSKESGTGLGIMISQRIIQSHQGTMEIRSTVGEGTTVTINLPAVE</sequence>
<organism evidence="18 19">
    <name type="scientific">Thermobacillus composti (strain DSM 18247 / JCM 13945 / KWC4)</name>
    <dbReference type="NCBI Taxonomy" id="717605"/>
    <lineage>
        <taxon>Bacteria</taxon>
        <taxon>Bacillati</taxon>
        <taxon>Bacillota</taxon>
        <taxon>Bacilli</taxon>
        <taxon>Bacillales</taxon>
        <taxon>Paenibacillaceae</taxon>
        <taxon>Thermobacillus</taxon>
    </lineage>
</organism>
<dbReference type="SUPFAM" id="SSF55874">
    <property type="entry name" value="ATPase domain of HSP90 chaperone/DNA topoisomerase II/histidine kinase"/>
    <property type="match status" value="1"/>
</dbReference>
<evidence type="ECO:0000259" key="14">
    <source>
        <dbReference type="PROSITE" id="PS50109"/>
    </source>
</evidence>
<dbReference type="PROSITE" id="PS50885">
    <property type="entry name" value="HAMP"/>
    <property type="match status" value="1"/>
</dbReference>
<dbReference type="Pfam" id="PF00989">
    <property type="entry name" value="PAS"/>
    <property type="match status" value="1"/>
</dbReference>
<evidence type="ECO:0000256" key="9">
    <source>
        <dbReference type="ARBA" id="ARBA00022840"/>
    </source>
</evidence>
<dbReference type="PRINTS" id="PR00344">
    <property type="entry name" value="BCTRLSENSOR"/>
</dbReference>
<dbReference type="GO" id="GO:0005886">
    <property type="term" value="C:plasma membrane"/>
    <property type="evidence" value="ECO:0007669"/>
    <property type="project" value="UniProtKB-SubCell"/>
</dbReference>
<dbReference type="GO" id="GO:0000155">
    <property type="term" value="F:phosphorelay sensor kinase activity"/>
    <property type="evidence" value="ECO:0007669"/>
    <property type="project" value="InterPro"/>
</dbReference>
<dbReference type="KEGG" id="tco:Theco_3604"/>
<evidence type="ECO:0000256" key="6">
    <source>
        <dbReference type="ARBA" id="ARBA00022679"/>
    </source>
</evidence>
<dbReference type="InterPro" id="IPR000700">
    <property type="entry name" value="PAS-assoc_C"/>
</dbReference>
<feature type="domain" description="HAMP" evidence="17">
    <location>
        <begin position="212"/>
        <end position="264"/>
    </location>
</feature>
<gene>
    <name evidence="18" type="ordered locus">Theco_3604</name>
</gene>
<evidence type="ECO:0000256" key="7">
    <source>
        <dbReference type="ARBA" id="ARBA00022741"/>
    </source>
</evidence>
<dbReference type="PANTHER" id="PTHR43065:SF34">
    <property type="entry name" value="SPORULATION KINASE A"/>
    <property type="match status" value="1"/>
</dbReference>
<feature type="domain" description="PAS" evidence="15">
    <location>
        <begin position="276"/>
        <end position="345"/>
    </location>
</feature>
<dbReference type="FunFam" id="1.10.287.130:FF:000040">
    <property type="entry name" value="PAS domain-containing sensor histidine kinase"/>
    <property type="match status" value="1"/>
</dbReference>
<dbReference type="EMBL" id="CP003255">
    <property type="protein sequence ID" value="AGA59632.1"/>
    <property type="molecule type" value="Genomic_DNA"/>
</dbReference>
<dbReference type="EC" id="2.7.13.3" evidence="3"/>
<keyword evidence="5" id="KW-0597">Phosphoprotein</keyword>
<evidence type="ECO:0000256" key="2">
    <source>
        <dbReference type="ARBA" id="ARBA00004651"/>
    </source>
</evidence>
<dbReference type="InterPro" id="IPR035965">
    <property type="entry name" value="PAS-like_dom_sf"/>
</dbReference>
<dbReference type="SMART" id="SM00388">
    <property type="entry name" value="HisKA"/>
    <property type="match status" value="1"/>
</dbReference>
<dbReference type="Pfam" id="PF00672">
    <property type="entry name" value="HAMP"/>
    <property type="match status" value="1"/>
</dbReference>
<dbReference type="Gene3D" id="1.10.287.130">
    <property type="match status" value="1"/>
</dbReference>
<dbReference type="SMART" id="SM00387">
    <property type="entry name" value="HATPase_c"/>
    <property type="match status" value="1"/>
</dbReference>
<dbReference type="Gene3D" id="3.30.450.20">
    <property type="entry name" value="PAS domain"/>
    <property type="match status" value="1"/>
</dbReference>
<keyword evidence="11" id="KW-0902">Two-component regulatory system</keyword>
<feature type="transmembrane region" description="Helical" evidence="13">
    <location>
        <begin position="6"/>
        <end position="27"/>
    </location>
</feature>
<reference evidence="19" key="1">
    <citation type="submission" date="2012-01" db="EMBL/GenBank/DDBJ databases">
        <title>Complete sequence of chromosome of Thermobacillus composti KWC4.</title>
        <authorList>
            <person name="Lucas S."/>
            <person name="Han J."/>
            <person name="Lapidus A."/>
            <person name="Cheng J.-F."/>
            <person name="Goodwin L."/>
            <person name="Pitluck S."/>
            <person name="Peters L."/>
            <person name="Ovchinnikova G."/>
            <person name="Teshima H."/>
            <person name="Detter J.C."/>
            <person name="Han C."/>
            <person name="Tapia R."/>
            <person name="Land M."/>
            <person name="Hauser L."/>
            <person name="Kyrpides N."/>
            <person name="Ivanova N."/>
            <person name="Pagani I."/>
            <person name="Anderson I."/>
            <person name="Woyke T."/>
        </authorList>
    </citation>
    <scope>NUCLEOTIDE SEQUENCE [LARGE SCALE GENOMIC DNA]</scope>
    <source>
        <strain evidence="19">DSM 18247 / JCM 13945 / KWC4</strain>
    </source>
</reference>
<dbReference type="SUPFAM" id="SSF158472">
    <property type="entry name" value="HAMP domain-like"/>
    <property type="match status" value="1"/>
</dbReference>
<keyword evidence="9" id="KW-0067">ATP-binding</keyword>
<dbReference type="PROSITE" id="PS50112">
    <property type="entry name" value="PAS"/>
    <property type="match status" value="1"/>
</dbReference>
<dbReference type="CDD" id="cd06225">
    <property type="entry name" value="HAMP"/>
    <property type="match status" value="1"/>
</dbReference>
<dbReference type="eggNOG" id="COG5000">
    <property type="taxonomic scope" value="Bacteria"/>
</dbReference>
<dbReference type="Pfam" id="PF00512">
    <property type="entry name" value="HisKA"/>
    <property type="match status" value="1"/>
</dbReference>
<evidence type="ECO:0000256" key="3">
    <source>
        <dbReference type="ARBA" id="ARBA00012438"/>
    </source>
</evidence>
<dbReference type="HOGENOM" id="CLU_027927_0_0_9"/>
<keyword evidence="13" id="KW-0812">Transmembrane</keyword>